<organism evidence="1">
    <name type="scientific">Ralstonia solanacearum CFBP2957</name>
    <dbReference type="NCBI Taxonomy" id="859656"/>
    <lineage>
        <taxon>Bacteria</taxon>
        <taxon>Pseudomonadati</taxon>
        <taxon>Pseudomonadota</taxon>
        <taxon>Betaproteobacteria</taxon>
        <taxon>Burkholderiales</taxon>
        <taxon>Burkholderiaceae</taxon>
        <taxon>Ralstonia</taxon>
        <taxon>Ralstonia solanacearum species complex</taxon>
    </lineage>
</organism>
<dbReference type="AlphaFoldDB" id="D8P2D1"/>
<keyword evidence="1" id="KW-0614">Plasmid</keyword>
<accession>D8P2D1</accession>
<protein>
    <submittedName>
        <fullName evidence="1">Uncharacterized protein</fullName>
    </submittedName>
</protein>
<sequence length="78" mass="8677">MAGAAPYDNNATYTGLAMRAEQREDDLLHVVRRVCHRMGNAPLPLRSCVSHRRYPTTSTACLLASIPRRPEGCRFSCS</sequence>
<evidence type="ECO:0000313" key="1">
    <source>
        <dbReference type="EMBL" id="CBJ53067.1"/>
    </source>
</evidence>
<geneLocation type="plasmid" evidence="1">
    <name>RCFBPv3_mp</name>
</geneLocation>
<gene>
    <name evidence="1" type="ORF">RCFBP_mp10277</name>
</gene>
<reference evidence="1" key="2">
    <citation type="submission" date="2010-02" db="EMBL/GenBank/DDBJ databases">
        <authorList>
            <person name="Genoscope - CEA"/>
        </authorList>
    </citation>
    <scope>NUCLEOTIDE SEQUENCE</scope>
    <source>
        <strain evidence="1">CFBP2957</strain>
        <plasmid evidence="1">RCFBPv3_mp</plasmid>
    </source>
</reference>
<proteinExistence type="predicted"/>
<reference evidence="1" key="1">
    <citation type="journal article" date="2010" name="BMC Genomics">
        <title>Genomes of three tomato pathogens within the Ralstonia solanacearum species complex reveal significant evolutionary divergence.</title>
        <authorList>
            <person name="Remenant B."/>
            <person name="Coupat-Goutaland B."/>
            <person name="Guidot A."/>
            <person name="Cellier G."/>
            <person name="Wicker E."/>
            <person name="Allen C."/>
            <person name="Fegan M."/>
            <person name="Pruvost O."/>
            <person name="Elbaz M."/>
            <person name="Calteau A."/>
            <person name="Salvignol G."/>
            <person name="Mornico D."/>
            <person name="Mangenot S."/>
            <person name="Barbe V."/>
            <person name="Medigue C."/>
            <person name="Prior P."/>
        </authorList>
    </citation>
    <scope>NUCLEOTIDE SEQUENCE [LARGE SCALE GENOMIC DNA]</scope>
    <source>
        <strain evidence="1">CFBP2957</strain>
        <plasmid evidence="1">RCFBPv3_mp</plasmid>
    </source>
</reference>
<dbReference type="EMBL" id="FP885907">
    <property type="protein sequence ID" value="CBJ53067.1"/>
    <property type="molecule type" value="Genomic_DNA"/>
</dbReference>
<name>D8P2D1_RALSL</name>